<comment type="caution">
    <text evidence="2">The sequence shown here is derived from an EMBL/GenBank/DDBJ whole genome shotgun (WGS) entry which is preliminary data.</text>
</comment>
<proteinExistence type="predicted"/>
<dbReference type="AlphaFoldDB" id="A0A9W6B6Y1"/>
<keyword evidence="3" id="KW-1185">Reference proteome</keyword>
<dbReference type="SMART" id="SM01235">
    <property type="entry name" value="Haem_bd"/>
    <property type="match status" value="1"/>
</dbReference>
<reference evidence="2" key="1">
    <citation type="submission" date="2022-07" db="EMBL/GenBank/DDBJ databases">
        <title>Taxonomy of Novel Oxalotrophic and Methylotrophic Bacteria.</title>
        <authorList>
            <person name="Sahin N."/>
            <person name="Tani A."/>
        </authorList>
    </citation>
    <scope>NUCLEOTIDE SEQUENCE</scope>
    <source>
        <strain evidence="2">AM327</strain>
    </source>
</reference>
<evidence type="ECO:0000259" key="1">
    <source>
        <dbReference type="SMART" id="SM01235"/>
    </source>
</evidence>
<dbReference type="EMBL" id="BRVP01000023">
    <property type="protein sequence ID" value="GLB53748.1"/>
    <property type="molecule type" value="Genomic_DNA"/>
</dbReference>
<feature type="domain" description="Haem-binding" evidence="1">
    <location>
        <begin position="10"/>
        <end position="145"/>
    </location>
</feature>
<evidence type="ECO:0000313" key="2">
    <source>
        <dbReference type="EMBL" id="GLB53748.1"/>
    </source>
</evidence>
<dbReference type="RefSeq" id="WP_281755934.1">
    <property type="nucleotide sequence ID" value="NZ_BRVP01000023.1"/>
</dbReference>
<accession>A0A9W6B6Y1</accession>
<protein>
    <submittedName>
        <fullName evidence="2">Heme-binding protein</fullName>
    </submittedName>
</protein>
<organism evidence="2 3">
    <name type="scientific">Neptunitalea chrysea</name>
    <dbReference type="NCBI Taxonomy" id="1647581"/>
    <lineage>
        <taxon>Bacteria</taxon>
        <taxon>Pseudomonadati</taxon>
        <taxon>Bacteroidota</taxon>
        <taxon>Flavobacteriia</taxon>
        <taxon>Flavobacteriales</taxon>
        <taxon>Flavobacteriaceae</taxon>
        <taxon>Neptunitalea</taxon>
    </lineage>
</organism>
<dbReference type="InterPro" id="IPR025992">
    <property type="entry name" value="Haem-bd"/>
</dbReference>
<gene>
    <name evidence="2" type="ORF">NBRC110019_27890</name>
</gene>
<evidence type="ECO:0000313" key="3">
    <source>
        <dbReference type="Proteomes" id="UP001143545"/>
    </source>
</evidence>
<name>A0A9W6B6Y1_9FLAO</name>
<dbReference type="Pfam" id="PF14376">
    <property type="entry name" value="Haem_bd"/>
    <property type="match status" value="1"/>
</dbReference>
<dbReference type="Proteomes" id="UP001143545">
    <property type="component" value="Unassembled WGS sequence"/>
</dbReference>
<sequence length="156" mass="18063">MGKKILIGIVVVFIVMQFIQPAKNTSNEIPRTDFIVMNTPPSEVATILKTSCYDCHSNNTNYPWYGSVAPVSYILANHVNDGKKHLDFSRWGTYNQRQKEHILEEIREEVEERHMPLTSYINMHEEAAMTNDEIKTIIDWIDTSLSMTKLYNEPVQ</sequence>